<protein>
    <recommendedName>
        <fullName evidence="1">Reverse transcriptase domain-containing protein</fullName>
    </recommendedName>
</protein>
<dbReference type="InterPro" id="IPR053134">
    <property type="entry name" value="RNA-dir_DNA_polymerase"/>
</dbReference>
<dbReference type="PANTHER" id="PTHR24559:SF444">
    <property type="entry name" value="REVERSE TRANSCRIPTASE DOMAIN-CONTAINING PROTEIN"/>
    <property type="match status" value="1"/>
</dbReference>
<sequence length="205" mass="24146">MISKGCIYHLVRVKDTDSETPTIRSVPIINEFLEVFPNDLPGIPFKREIDFAIDLLPDMQPIFIPPYQMAPLNKVTIKNKYPLPRIDDLFDQLQQESYFSKTDFQSGYHHLRVKEDDILKMTLQIRYGHYQLLVMSFDLTNDPDAFMDLMNRVFRQYLDMFVIMFINDILIYSSSEDEHTNHLRIVLEVLKDPQLFAKFLNASFG</sequence>
<evidence type="ECO:0000259" key="1">
    <source>
        <dbReference type="Pfam" id="PF00078"/>
    </source>
</evidence>
<dbReference type="AlphaFoldDB" id="A0AAF0ZT01"/>
<dbReference type="CDD" id="cd01647">
    <property type="entry name" value="RT_LTR"/>
    <property type="match status" value="1"/>
</dbReference>
<evidence type="ECO:0000313" key="2">
    <source>
        <dbReference type="EMBL" id="WMV50401.1"/>
    </source>
</evidence>
<dbReference type="PANTHER" id="PTHR24559">
    <property type="entry name" value="TRANSPOSON TY3-I GAG-POL POLYPROTEIN"/>
    <property type="match status" value="1"/>
</dbReference>
<dbReference type="InterPro" id="IPR043502">
    <property type="entry name" value="DNA/RNA_pol_sf"/>
</dbReference>
<accession>A0AAF0ZT01</accession>
<proteinExistence type="predicted"/>
<dbReference type="Gene3D" id="3.30.70.270">
    <property type="match status" value="1"/>
</dbReference>
<name>A0AAF0ZT01_SOLVR</name>
<feature type="domain" description="Reverse transcriptase" evidence="1">
    <location>
        <begin position="61"/>
        <end position="193"/>
    </location>
</feature>
<dbReference type="Gene3D" id="3.10.10.10">
    <property type="entry name" value="HIV Type 1 Reverse Transcriptase, subunit A, domain 1"/>
    <property type="match status" value="1"/>
</dbReference>
<reference evidence="2" key="1">
    <citation type="submission" date="2023-08" db="EMBL/GenBank/DDBJ databases">
        <title>A de novo genome assembly of Solanum verrucosum Schlechtendal, a Mexican diploid species geographically isolated from the other diploid A-genome species in potato relatives.</title>
        <authorList>
            <person name="Hosaka K."/>
        </authorList>
    </citation>
    <scope>NUCLEOTIDE SEQUENCE</scope>
    <source>
        <tissue evidence="2">Young leaves</tissue>
    </source>
</reference>
<evidence type="ECO:0000313" key="3">
    <source>
        <dbReference type="Proteomes" id="UP001234989"/>
    </source>
</evidence>
<dbReference type="SUPFAM" id="SSF56672">
    <property type="entry name" value="DNA/RNA polymerases"/>
    <property type="match status" value="1"/>
</dbReference>
<dbReference type="InterPro" id="IPR043128">
    <property type="entry name" value="Rev_trsase/Diguanyl_cyclase"/>
</dbReference>
<organism evidence="2 3">
    <name type="scientific">Solanum verrucosum</name>
    <dbReference type="NCBI Taxonomy" id="315347"/>
    <lineage>
        <taxon>Eukaryota</taxon>
        <taxon>Viridiplantae</taxon>
        <taxon>Streptophyta</taxon>
        <taxon>Embryophyta</taxon>
        <taxon>Tracheophyta</taxon>
        <taxon>Spermatophyta</taxon>
        <taxon>Magnoliopsida</taxon>
        <taxon>eudicotyledons</taxon>
        <taxon>Gunneridae</taxon>
        <taxon>Pentapetalae</taxon>
        <taxon>asterids</taxon>
        <taxon>lamiids</taxon>
        <taxon>Solanales</taxon>
        <taxon>Solanaceae</taxon>
        <taxon>Solanoideae</taxon>
        <taxon>Solaneae</taxon>
        <taxon>Solanum</taxon>
    </lineage>
</organism>
<dbReference type="Pfam" id="PF00078">
    <property type="entry name" value="RVT_1"/>
    <property type="match status" value="1"/>
</dbReference>
<dbReference type="InterPro" id="IPR000477">
    <property type="entry name" value="RT_dom"/>
</dbReference>
<gene>
    <name evidence="2" type="ORF">MTR67_043786</name>
</gene>
<keyword evidence="3" id="KW-1185">Reference proteome</keyword>
<dbReference type="Proteomes" id="UP001234989">
    <property type="component" value="Chromosome 10"/>
</dbReference>
<dbReference type="EMBL" id="CP133621">
    <property type="protein sequence ID" value="WMV50401.1"/>
    <property type="molecule type" value="Genomic_DNA"/>
</dbReference>